<dbReference type="InterPro" id="IPR043128">
    <property type="entry name" value="Rev_trsase/Diguanyl_cyclase"/>
</dbReference>
<feature type="transmembrane region" description="Helical" evidence="1">
    <location>
        <begin position="33"/>
        <end position="54"/>
    </location>
</feature>
<dbReference type="PANTHER" id="PTHR45138">
    <property type="entry name" value="REGULATORY COMPONENTS OF SENSORY TRANSDUCTION SYSTEM"/>
    <property type="match status" value="1"/>
</dbReference>
<keyword evidence="3" id="KW-0808">Transferase</keyword>
<dbReference type="CDD" id="cd01949">
    <property type="entry name" value="GGDEF"/>
    <property type="match status" value="1"/>
</dbReference>
<dbReference type="Proteomes" id="UP001596047">
    <property type="component" value="Unassembled WGS sequence"/>
</dbReference>
<gene>
    <name evidence="3" type="ORF">ACFPYJ_27745</name>
</gene>
<dbReference type="SMART" id="SM00267">
    <property type="entry name" value="GGDEF"/>
    <property type="match status" value="1"/>
</dbReference>
<comment type="caution">
    <text evidence="3">The sequence shown here is derived from an EMBL/GenBank/DDBJ whole genome shotgun (WGS) entry which is preliminary data.</text>
</comment>
<feature type="transmembrane region" description="Helical" evidence="1">
    <location>
        <begin position="7"/>
        <end position="27"/>
    </location>
</feature>
<keyword evidence="1" id="KW-1133">Transmembrane helix</keyword>
<accession>A0ABW0W3R8</accession>
<dbReference type="PROSITE" id="PS50887">
    <property type="entry name" value="GGDEF"/>
    <property type="match status" value="1"/>
</dbReference>
<feature type="domain" description="GGDEF" evidence="2">
    <location>
        <begin position="95"/>
        <end position="225"/>
    </location>
</feature>
<evidence type="ECO:0000313" key="4">
    <source>
        <dbReference type="Proteomes" id="UP001596047"/>
    </source>
</evidence>
<organism evidence="3 4">
    <name type="scientific">Paenibacillus solisilvae</name>
    <dbReference type="NCBI Taxonomy" id="2486751"/>
    <lineage>
        <taxon>Bacteria</taxon>
        <taxon>Bacillati</taxon>
        <taxon>Bacillota</taxon>
        <taxon>Bacilli</taxon>
        <taxon>Bacillales</taxon>
        <taxon>Paenibacillaceae</taxon>
        <taxon>Paenibacillus</taxon>
    </lineage>
</organism>
<keyword evidence="1" id="KW-0812">Transmembrane</keyword>
<name>A0ABW0W3R8_9BACL</name>
<proteinExistence type="predicted"/>
<dbReference type="EMBL" id="JBHSOW010000106">
    <property type="protein sequence ID" value="MFC5652828.1"/>
    <property type="molecule type" value="Genomic_DNA"/>
</dbReference>
<reference evidence="4" key="1">
    <citation type="journal article" date="2019" name="Int. J. Syst. Evol. Microbiol.">
        <title>The Global Catalogue of Microorganisms (GCM) 10K type strain sequencing project: providing services to taxonomists for standard genome sequencing and annotation.</title>
        <authorList>
            <consortium name="The Broad Institute Genomics Platform"/>
            <consortium name="The Broad Institute Genome Sequencing Center for Infectious Disease"/>
            <person name="Wu L."/>
            <person name="Ma J."/>
        </authorList>
    </citation>
    <scope>NUCLEOTIDE SEQUENCE [LARGE SCALE GENOMIC DNA]</scope>
    <source>
        <strain evidence="4">CGMCC 1.3240</strain>
    </source>
</reference>
<dbReference type="GO" id="GO:0052621">
    <property type="term" value="F:diguanylate cyclase activity"/>
    <property type="evidence" value="ECO:0007669"/>
    <property type="project" value="UniProtKB-EC"/>
</dbReference>
<evidence type="ECO:0000313" key="3">
    <source>
        <dbReference type="EMBL" id="MFC5652828.1"/>
    </source>
</evidence>
<evidence type="ECO:0000256" key="1">
    <source>
        <dbReference type="SAM" id="Phobius"/>
    </source>
</evidence>
<dbReference type="Gene3D" id="3.30.70.270">
    <property type="match status" value="1"/>
</dbReference>
<dbReference type="Pfam" id="PF00990">
    <property type="entry name" value="GGDEF"/>
    <property type="match status" value="1"/>
</dbReference>
<keyword evidence="4" id="KW-1185">Reference proteome</keyword>
<dbReference type="EC" id="2.7.7.65" evidence="3"/>
<dbReference type="InterPro" id="IPR000160">
    <property type="entry name" value="GGDEF_dom"/>
</dbReference>
<keyword evidence="1" id="KW-0472">Membrane</keyword>
<sequence>MSYEGRITAGTAAIGVILFTAGFSYWSNGLNSFTAASSGAAIAALAGLPLAWLFGRKFDRLKAESFTDSVTGIYNRRFIGSGFPKLGRQAQRRNKRMSVLLLDVNDFKEVNDRFGHAQGDAALRMIAETLKACSIKGEIVGRWGGDEFIMICPYADDKGIEKLAAHIHDQLLKLSLHAGMRLSVSLGSSVFPEDGTQLIQLVQSADKRMYADKLVTKRRPVEPEVKQA</sequence>
<evidence type="ECO:0000259" key="2">
    <source>
        <dbReference type="PROSITE" id="PS50887"/>
    </source>
</evidence>
<dbReference type="InterPro" id="IPR029787">
    <property type="entry name" value="Nucleotide_cyclase"/>
</dbReference>
<dbReference type="RefSeq" id="WP_379191480.1">
    <property type="nucleotide sequence ID" value="NZ_JBHSOW010000106.1"/>
</dbReference>
<dbReference type="SUPFAM" id="SSF55073">
    <property type="entry name" value="Nucleotide cyclase"/>
    <property type="match status" value="1"/>
</dbReference>
<dbReference type="NCBIfam" id="TIGR00254">
    <property type="entry name" value="GGDEF"/>
    <property type="match status" value="1"/>
</dbReference>
<keyword evidence="3" id="KW-0548">Nucleotidyltransferase</keyword>
<dbReference type="PANTHER" id="PTHR45138:SF6">
    <property type="entry name" value="DIGUANYLATE CYCLASE DGCN"/>
    <property type="match status" value="1"/>
</dbReference>
<protein>
    <submittedName>
        <fullName evidence="3">GGDEF domain-containing protein</fullName>
        <ecNumber evidence="3">2.7.7.65</ecNumber>
    </submittedName>
</protein>
<dbReference type="InterPro" id="IPR050469">
    <property type="entry name" value="Diguanylate_Cyclase"/>
</dbReference>